<gene>
    <name evidence="2" type="ORF">B9G98_00221</name>
</gene>
<organism evidence="2 3">
    <name type="scientific">Wickerhamiella sorbophila</name>
    <dbReference type="NCBI Taxonomy" id="45607"/>
    <lineage>
        <taxon>Eukaryota</taxon>
        <taxon>Fungi</taxon>
        <taxon>Dikarya</taxon>
        <taxon>Ascomycota</taxon>
        <taxon>Saccharomycotina</taxon>
        <taxon>Dipodascomycetes</taxon>
        <taxon>Dipodascales</taxon>
        <taxon>Trichomonascaceae</taxon>
        <taxon>Wickerhamiella</taxon>
    </lineage>
</organism>
<proteinExistence type="predicted"/>
<feature type="region of interest" description="Disordered" evidence="1">
    <location>
        <begin position="140"/>
        <end position="159"/>
    </location>
</feature>
<protein>
    <recommendedName>
        <fullName evidence="4">Histone H2A.Z-specific chaperone chz1</fullName>
    </recommendedName>
</protein>
<dbReference type="EMBL" id="NDIQ01000001">
    <property type="protein sequence ID" value="PRT52601.1"/>
    <property type="molecule type" value="Genomic_DNA"/>
</dbReference>
<name>A0A2T0FC95_9ASCO</name>
<dbReference type="AlphaFoldDB" id="A0A2T0FC95"/>
<dbReference type="Proteomes" id="UP000238350">
    <property type="component" value="Unassembled WGS sequence"/>
</dbReference>
<feature type="compositionally biased region" description="Basic and acidic residues" evidence="1">
    <location>
        <begin position="72"/>
        <end position="83"/>
    </location>
</feature>
<evidence type="ECO:0000313" key="2">
    <source>
        <dbReference type="EMBL" id="PRT52601.1"/>
    </source>
</evidence>
<keyword evidence="3" id="KW-1185">Reference proteome</keyword>
<evidence type="ECO:0000313" key="3">
    <source>
        <dbReference type="Proteomes" id="UP000238350"/>
    </source>
</evidence>
<dbReference type="GeneID" id="36513970"/>
<accession>A0A2T0FC95</accession>
<dbReference type="RefSeq" id="XP_024662547.1">
    <property type="nucleotide sequence ID" value="XM_024806779.1"/>
</dbReference>
<comment type="caution">
    <text evidence="2">The sequence shown here is derived from an EMBL/GenBank/DDBJ whole genome shotgun (WGS) entry which is preliminary data.</text>
</comment>
<feature type="compositionally biased region" description="Basic and acidic residues" evidence="1">
    <location>
        <begin position="122"/>
        <end position="132"/>
    </location>
</feature>
<evidence type="ECO:0008006" key="4">
    <source>
        <dbReference type="Google" id="ProtNLM"/>
    </source>
</evidence>
<sequence length="159" mass="17533">MSELKRKQEDEDEVAAKVAKTGDVVSINEEIAVAESLKESPEPGAASVEVEADKPKEAAAAPETAASAPAAEPKKTARSKYADLEGDSEDSEDSEDDEDFDEGEFDDDLDEEEELSEVEVEEGSRRRTRVDYKKVLEEMEKEEAANLQDDDDNEFVAKE</sequence>
<feature type="compositionally biased region" description="Acidic residues" evidence="1">
    <location>
        <begin position="148"/>
        <end position="159"/>
    </location>
</feature>
<evidence type="ECO:0000256" key="1">
    <source>
        <dbReference type="SAM" id="MobiDB-lite"/>
    </source>
</evidence>
<feature type="compositionally biased region" description="Low complexity" evidence="1">
    <location>
        <begin position="58"/>
        <end position="71"/>
    </location>
</feature>
<feature type="compositionally biased region" description="Acidic residues" evidence="1">
    <location>
        <begin position="84"/>
        <end position="121"/>
    </location>
</feature>
<reference evidence="2 3" key="1">
    <citation type="submission" date="2017-04" db="EMBL/GenBank/DDBJ databases">
        <title>Genome sequencing of [Candida] sorbophila.</title>
        <authorList>
            <person name="Ahn J.O."/>
        </authorList>
    </citation>
    <scope>NUCLEOTIDE SEQUENCE [LARGE SCALE GENOMIC DNA]</scope>
    <source>
        <strain evidence="2 3">DS02</strain>
    </source>
</reference>
<feature type="region of interest" description="Disordered" evidence="1">
    <location>
        <begin position="1"/>
        <end position="132"/>
    </location>
</feature>